<keyword evidence="2" id="KW-0812">Transmembrane</keyword>
<feature type="compositionally biased region" description="Basic and acidic residues" evidence="1">
    <location>
        <begin position="275"/>
        <end position="284"/>
    </location>
</feature>
<feature type="compositionally biased region" description="Low complexity" evidence="1">
    <location>
        <begin position="47"/>
        <end position="76"/>
    </location>
</feature>
<accession>A0A1T3P0G5</accession>
<dbReference type="AlphaFoldDB" id="A0A1T3P0G5"/>
<feature type="compositionally biased region" description="Basic and acidic residues" evidence="1">
    <location>
        <begin position="30"/>
        <end position="43"/>
    </location>
</feature>
<proteinExistence type="predicted"/>
<feature type="compositionally biased region" description="Low complexity" evidence="1">
    <location>
        <begin position="285"/>
        <end position="318"/>
    </location>
</feature>
<dbReference type="EMBL" id="MWQN01000001">
    <property type="protein sequence ID" value="OPC82484.1"/>
    <property type="molecule type" value="Genomic_DNA"/>
</dbReference>
<protein>
    <submittedName>
        <fullName evidence="3">Uncharacterized protein</fullName>
    </submittedName>
</protein>
<feature type="compositionally biased region" description="Pro residues" evidence="1">
    <location>
        <begin position="148"/>
        <end position="160"/>
    </location>
</feature>
<feature type="region of interest" description="Disordered" evidence="1">
    <location>
        <begin position="272"/>
        <end position="318"/>
    </location>
</feature>
<keyword evidence="2" id="KW-0472">Membrane</keyword>
<evidence type="ECO:0000256" key="2">
    <source>
        <dbReference type="SAM" id="Phobius"/>
    </source>
</evidence>
<keyword evidence="4" id="KW-1185">Reference proteome</keyword>
<keyword evidence="2" id="KW-1133">Transmembrane helix</keyword>
<feature type="compositionally biased region" description="Pro residues" evidence="1">
    <location>
        <begin position="118"/>
        <end position="137"/>
    </location>
</feature>
<evidence type="ECO:0000313" key="4">
    <source>
        <dbReference type="Proteomes" id="UP000190037"/>
    </source>
</evidence>
<feature type="compositionally biased region" description="Low complexity" evidence="1">
    <location>
        <begin position="138"/>
        <end position="147"/>
    </location>
</feature>
<evidence type="ECO:0000313" key="3">
    <source>
        <dbReference type="EMBL" id="OPC82484.1"/>
    </source>
</evidence>
<name>A0A1T3P0G5_9ACTN</name>
<dbReference type="RefSeq" id="WP_078976749.1">
    <property type="nucleotide sequence ID" value="NZ_MWQN01000001.1"/>
</dbReference>
<evidence type="ECO:0000256" key="1">
    <source>
        <dbReference type="SAM" id="MobiDB-lite"/>
    </source>
</evidence>
<feature type="compositionally biased region" description="Low complexity" evidence="1">
    <location>
        <begin position="208"/>
        <end position="237"/>
    </location>
</feature>
<comment type="caution">
    <text evidence="3">The sequence shown here is derived from an EMBL/GenBank/DDBJ whole genome shotgun (WGS) entry which is preliminary data.</text>
</comment>
<dbReference type="OrthoDB" id="4351027at2"/>
<gene>
    <name evidence="3" type="ORF">B4N89_17445</name>
</gene>
<dbReference type="Proteomes" id="UP000190037">
    <property type="component" value="Unassembled WGS sequence"/>
</dbReference>
<feature type="compositionally biased region" description="Low complexity" evidence="1">
    <location>
        <begin position="90"/>
        <end position="101"/>
    </location>
</feature>
<dbReference type="STRING" id="159449.B4N89_17445"/>
<feature type="transmembrane region" description="Helical" evidence="2">
    <location>
        <begin position="251"/>
        <end position="274"/>
    </location>
</feature>
<sequence>MGSGAADGGTGGHGPNGGQPGPSPFGPLELPRDETEVLPRFDDYADQGPPEQYGQGAYPGQQQPYPGQQQPYAGQQSFPGRQGYPGQQSYPEQQSYAGQQQPPAPQQHDSNGLFRPGPGQPQPPGAPGQVPPRPMHTPPSGAAVGAPLAPPGTGPQPAGPADPTQVFEVSLFRDEVAGPPAAGTGPVGIPAPPIRPAYSGQPAPPSGGYPAAQSAGYAAPQPAAPQYGPRTVPPADHGGPGPGPGRNRTPLIAAGVGALVVVAAIGVFASGAFGDDDKGDKADKGAAATAGPKPESSGSAAPSASAPPAKANESAAQASAVDRLLQSGAGSRQVVSQAVQKIQKCDDPAAGAQSLNEAALQRDEQLAGLDKLNTDKLTRGADLVAGLREAWTASAESDRELAAWGTEMAHGGCKDHKAEYTDHKRAADRAGGRATAAKNKVVGLWNPIAADNNLGKRGAGDF</sequence>
<feature type="region of interest" description="Disordered" evidence="1">
    <location>
        <begin position="1"/>
        <end position="164"/>
    </location>
</feature>
<organism evidence="3 4">
    <name type="scientific">Embleya scabrispora</name>
    <dbReference type="NCBI Taxonomy" id="159449"/>
    <lineage>
        <taxon>Bacteria</taxon>
        <taxon>Bacillati</taxon>
        <taxon>Actinomycetota</taxon>
        <taxon>Actinomycetes</taxon>
        <taxon>Kitasatosporales</taxon>
        <taxon>Streptomycetaceae</taxon>
        <taxon>Embleya</taxon>
    </lineage>
</organism>
<reference evidence="3 4" key="1">
    <citation type="submission" date="2017-03" db="EMBL/GenBank/DDBJ databases">
        <title>Draft genome sequence of Streptomyces scabrisporus NF3, endophyte isolated from Amphipterygium adstringens.</title>
        <authorList>
            <person name="Vazquez M."/>
            <person name="Ceapa C.D."/>
            <person name="Rodriguez Luna D."/>
            <person name="Sanchez Esquivel S."/>
        </authorList>
    </citation>
    <scope>NUCLEOTIDE SEQUENCE [LARGE SCALE GENOMIC DNA]</scope>
    <source>
        <strain evidence="3 4">NF3</strain>
    </source>
</reference>
<feature type="region of interest" description="Disordered" evidence="1">
    <location>
        <begin position="176"/>
        <end position="249"/>
    </location>
</feature>
<feature type="compositionally biased region" description="Gly residues" evidence="1">
    <location>
        <begin position="1"/>
        <end position="20"/>
    </location>
</feature>
<feature type="compositionally biased region" description="Low complexity" evidence="1">
    <location>
        <begin position="177"/>
        <end position="188"/>
    </location>
</feature>